<evidence type="ECO:0000259" key="6">
    <source>
        <dbReference type="Pfam" id="PF00296"/>
    </source>
</evidence>
<dbReference type="Pfam" id="PF00296">
    <property type="entry name" value="Bac_luciferase"/>
    <property type="match status" value="1"/>
</dbReference>
<organism evidence="7 8">
    <name type="scientific">Phytoactinopolyspora halotolerans</name>
    <dbReference type="NCBI Taxonomy" id="1981512"/>
    <lineage>
        <taxon>Bacteria</taxon>
        <taxon>Bacillati</taxon>
        <taxon>Actinomycetota</taxon>
        <taxon>Actinomycetes</taxon>
        <taxon>Jiangellales</taxon>
        <taxon>Jiangellaceae</taxon>
        <taxon>Phytoactinopolyspora</taxon>
    </lineage>
</organism>
<evidence type="ECO:0000256" key="4">
    <source>
        <dbReference type="ARBA" id="ARBA00023033"/>
    </source>
</evidence>
<dbReference type="InterPro" id="IPR050172">
    <property type="entry name" value="SsuD_RutA_monooxygenase"/>
</dbReference>
<dbReference type="GO" id="GO:0008726">
    <property type="term" value="F:alkanesulfonate monooxygenase activity"/>
    <property type="evidence" value="ECO:0007669"/>
    <property type="project" value="TreeGrafter"/>
</dbReference>
<sequence length="329" mass="35868">MTGVKISISLTNQTWPDGPTGLRDNLIAIAEAADRAGVDTLWVPDHLLQADPTVAAEATDMLEAYTTLGFLAARTARIKLGTMVTAVTFRPPALMIKAVTSLDVLSGGRAWLGIGAGYHGEEADRMGLPMPPVAERFERLEETIELALQMWRGEESAFEGKHYGLSRPVGRPLPISAPHPPILIGGDGERRTLRLVAEYAAACNLFDIPDGGQTVRRKLTVLAQHCADLGRPFEEIEKTLATRLTPGETSDDLVHRVEAQAALGFDHVAMVMSQAWTPETIDILGTAIPRLRELQPRRQPPEQGPGAEPAACATDRSPSRDPDRRRWQR</sequence>
<evidence type="ECO:0000256" key="2">
    <source>
        <dbReference type="ARBA" id="ARBA00022643"/>
    </source>
</evidence>
<evidence type="ECO:0000313" key="8">
    <source>
        <dbReference type="Proteomes" id="UP000475214"/>
    </source>
</evidence>
<feature type="compositionally biased region" description="Basic and acidic residues" evidence="5">
    <location>
        <begin position="317"/>
        <end position="329"/>
    </location>
</feature>
<evidence type="ECO:0000256" key="3">
    <source>
        <dbReference type="ARBA" id="ARBA00023002"/>
    </source>
</evidence>
<dbReference type="PANTHER" id="PTHR42847">
    <property type="entry name" value="ALKANESULFONATE MONOOXYGENASE"/>
    <property type="match status" value="1"/>
</dbReference>
<keyword evidence="1" id="KW-0285">Flavoprotein</keyword>
<dbReference type="EMBL" id="JAAGOA010000008">
    <property type="protein sequence ID" value="NEE01060.1"/>
    <property type="molecule type" value="Genomic_DNA"/>
</dbReference>
<dbReference type="AlphaFoldDB" id="A0A6L9SAN8"/>
<evidence type="ECO:0000313" key="7">
    <source>
        <dbReference type="EMBL" id="NEE01060.1"/>
    </source>
</evidence>
<dbReference type="GO" id="GO:0046306">
    <property type="term" value="P:alkanesulfonate catabolic process"/>
    <property type="evidence" value="ECO:0007669"/>
    <property type="project" value="TreeGrafter"/>
</dbReference>
<dbReference type="InterPro" id="IPR036661">
    <property type="entry name" value="Luciferase-like_sf"/>
</dbReference>
<name>A0A6L9SAN8_9ACTN</name>
<keyword evidence="4" id="KW-0503">Monooxygenase</keyword>
<feature type="compositionally biased region" description="Low complexity" evidence="5">
    <location>
        <begin position="304"/>
        <end position="316"/>
    </location>
</feature>
<proteinExistence type="predicted"/>
<feature type="region of interest" description="Disordered" evidence="5">
    <location>
        <begin position="293"/>
        <end position="329"/>
    </location>
</feature>
<dbReference type="Gene3D" id="3.20.20.30">
    <property type="entry name" value="Luciferase-like domain"/>
    <property type="match status" value="1"/>
</dbReference>
<dbReference type="PANTHER" id="PTHR42847:SF4">
    <property type="entry name" value="ALKANESULFONATE MONOOXYGENASE-RELATED"/>
    <property type="match status" value="1"/>
</dbReference>
<comment type="caution">
    <text evidence="7">The sequence shown here is derived from an EMBL/GenBank/DDBJ whole genome shotgun (WGS) entry which is preliminary data.</text>
</comment>
<dbReference type="InterPro" id="IPR011251">
    <property type="entry name" value="Luciferase-like_dom"/>
</dbReference>
<evidence type="ECO:0000256" key="1">
    <source>
        <dbReference type="ARBA" id="ARBA00022630"/>
    </source>
</evidence>
<keyword evidence="8" id="KW-1185">Reference proteome</keyword>
<dbReference type="RefSeq" id="WP_163738040.1">
    <property type="nucleotide sequence ID" value="NZ_JAAGOA010000008.1"/>
</dbReference>
<protein>
    <submittedName>
        <fullName evidence="7">TIGR03560 family F420-dependent LLM class oxidoreductase</fullName>
    </submittedName>
</protein>
<reference evidence="7 8" key="1">
    <citation type="submission" date="2020-02" db="EMBL/GenBank/DDBJ databases">
        <authorList>
            <person name="Li X.-J."/>
            <person name="Han X.-M."/>
        </authorList>
    </citation>
    <scope>NUCLEOTIDE SEQUENCE [LARGE SCALE GENOMIC DNA]</scope>
    <source>
        <strain evidence="7 8">CCTCC AB 2017055</strain>
    </source>
</reference>
<dbReference type="NCBIfam" id="TIGR03560">
    <property type="entry name" value="F420_Rv1855c"/>
    <property type="match status" value="1"/>
</dbReference>
<dbReference type="Proteomes" id="UP000475214">
    <property type="component" value="Unassembled WGS sequence"/>
</dbReference>
<keyword evidence="3" id="KW-0560">Oxidoreductase</keyword>
<gene>
    <name evidence="7" type="ORF">G1H10_12870</name>
</gene>
<feature type="domain" description="Luciferase-like" evidence="6">
    <location>
        <begin position="6"/>
        <end position="270"/>
    </location>
</feature>
<dbReference type="InterPro" id="IPR019952">
    <property type="entry name" value="F420_OxRdatse_Rv1855c_pred"/>
</dbReference>
<evidence type="ECO:0000256" key="5">
    <source>
        <dbReference type="SAM" id="MobiDB-lite"/>
    </source>
</evidence>
<keyword evidence="2" id="KW-0288">FMN</keyword>
<dbReference type="SUPFAM" id="SSF51679">
    <property type="entry name" value="Bacterial luciferase-like"/>
    <property type="match status" value="1"/>
</dbReference>
<accession>A0A6L9SAN8</accession>